<dbReference type="OrthoDB" id="3502863at2759"/>
<reference evidence="2 3" key="1">
    <citation type="submission" date="2018-05" db="EMBL/GenBank/DDBJ databases">
        <title>Genome sequencing and assembly of the regulated plant pathogen Lachnellula willkommii and related sister species for the development of diagnostic species identification markers.</title>
        <authorList>
            <person name="Giroux E."/>
            <person name="Bilodeau G."/>
        </authorList>
    </citation>
    <scope>NUCLEOTIDE SEQUENCE [LARGE SCALE GENOMIC DNA]</scope>
    <source>
        <strain evidence="2 3">CBS 268.59</strain>
    </source>
</reference>
<feature type="region of interest" description="Disordered" evidence="1">
    <location>
        <begin position="1"/>
        <end position="55"/>
    </location>
</feature>
<evidence type="ECO:0000313" key="2">
    <source>
        <dbReference type="EMBL" id="TVY75888.1"/>
    </source>
</evidence>
<protein>
    <submittedName>
        <fullName evidence="2">Uncharacterized protein</fullName>
    </submittedName>
</protein>
<feature type="compositionally biased region" description="Polar residues" evidence="1">
    <location>
        <begin position="18"/>
        <end position="45"/>
    </location>
</feature>
<evidence type="ECO:0000313" key="3">
    <source>
        <dbReference type="Proteomes" id="UP000469558"/>
    </source>
</evidence>
<comment type="caution">
    <text evidence="2">The sequence shown here is derived from an EMBL/GenBank/DDBJ whole genome shotgun (WGS) entry which is preliminary data.</text>
</comment>
<evidence type="ECO:0000256" key="1">
    <source>
        <dbReference type="SAM" id="MobiDB-lite"/>
    </source>
</evidence>
<accession>A0A8T9C1G8</accession>
<organism evidence="2 3">
    <name type="scientific">Lachnellula suecica</name>
    <dbReference type="NCBI Taxonomy" id="602035"/>
    <lineage>
        <taxon>Eukaryota</taxon>
        <taxon>Fungi</taxon>
        <taxon>Dikarya</taxon>
        <taxon>Ascomycota</taxon>
        <taxon>Pezizomycotina</taxon>
        <taxon>Leotiomycetes</taxon>
        <taxon>Helotiales</taxon>
        <taxon>Lachnaceae</taxon>
        <taxon>Lachnellula</taxon>
    </lineage>
</organism>
<dbReference type="AlphaFoldDB" id="A0A8T9C1G8"/>
<name>A0A8T9C1G8_9HELO</name>
<proteinExistence type="predicted"/>
<gene>
    <name evidence="2" type="ORF">LSUE1_G007436</name>
</gene>
<sequence>MAPTNETSSATSATSAANLQTAQPAAPQSMTLDPTSQSTTQAQAKESQDQEVHMRGGDACPGRFCFIIPCPIPCNFCII</sequence>
<dbReference type="Proteomes" id="UP000469558">
    <property type="component" value="Unassembled WGS sequence"/>
</dbReference>
<feature type="compositionally biased region" description="Basic and acidic residues" evidence="1">
    <location>
        <begin position="46"/>
        <end position="55"/>
    </location>
</feature>
<keyword evidence="3" id="KW-1185">Reference proteome</keyword>
<feature type="compositionally biased region" description="Low complexity" evidence="1">
    <location>
        <begin position="7"/>
        <end position="17"/>
    </location>
</feature>
<dbReference type="EMBL" id="QGMK01000923">
    <property type="protein sequence ID" value="TVY75888.1"/>
    <property type="molecule type" value="Genomic_DNA"/>
</dbReference>